<dbReference type="RefSeq" id="WP_120198743.1">
    <property type="nucleotide sequence ID" value="NZ_MCIA01000035.1"/>
</dbReference>
<evidence type="ECO:0000313" key="10">
    <source>
        <dbReference type="Proteomes" id="UP000284277"/>
    </source>
</evidence>
<dbReference type="GO" id="GO:0009372">
    <property type="term" value="P:quorum sensing"/>
    <property type="evidence" value="ECO:0007669"/>
    <property type="project" value="UniProtKB-KW"/>
</dbReference>
<dbReference type="InterPro" id="IPR006741">
    <property type="entry name" value="AgrB"/>
</dbReference>
<evidence type="ECO:0000256" key="7">
    <source>
        <dbReference type="ARBA" id="ARBA00023136"/>
    </source>
</evidence>
<evidence type="ECO:0000256" key="1">
    <source>
        <dbReference type="ARBA" id="ARBA00022475"/>
    </source>
</evidence>
<keyword evidence="7 8" id="KW-0472">Membrane</keyword>
<dbReference type="GO" id="GO:0006508">
    <property type="term" value="P:proteolysis"/>
    <property type="evidence" value="ECO:0007669"/>
    <property type="project" value="UniProtKB-KW"/>
</dbReference>
<name>A0A419SS90_9FIRM</name>
<evidence type="ECO:0000256" key="8">
    <source>
        <dbReference type="SAM" id="Phobius"/>
    </source>
</evidence>
<sequence length="193" mass="21779">MLKRLSENIVNWQVSKSILTNKQSALYQYAYEVMLNFVINILIAVLIAIAFKVPMQVFVFLVSYMPLRSYCGGYHAKTNGACTIVSTILILVVCLMERVLTGVLGTLIIPVCFVISGVFIYVYAPAPDNNKPLDEIEIKHYRKKSRFVWLVEALIGVVFWYFGLRASAVIAISHIILSLMLVYGVFKNKKACD</sequence>
<dbReference type="Pfam" id="PF04647">
    <property type="entry name" value="AgrB"/>
    <property type="match status" value="1"/>
</dbReference>
<dbReference type="GO" id="GO:0008233">
    <property type="term" value="F:peptidase activity"/>
    <property type="evidence" value="ECO:0007669"/>
    <property type="project" value="UniProtKB-KW"/>
</dbReference>
<evidence type="ECO:0000256" key="6">
    <source>
        <dbReference type="ARBA" id="ARBA00022989"/>
    </source>
</evidence>
<organism evidence="9 10">
    <name type="scientific">Lacrimispora algidixylanolytica</name>
    <dbReference type="NCBI Taxonomy" id="94868"/>
    <lineage>
        <taxon>Bacteria</taxon>
        <taxon>Bacillati</taxon>
        <taxon>Bacillota</taxon>
        <taxon>Clostridia</taxon>
        <taxon>Lachnospirales</taxon>
        <taxon>Lachnospiraceae</taxon>
        <taxon>Lacrimispora</taxon>
    </lineage>
</organism>
<dbReference type="SMART" id="SM00793">
    <property type="entry name" value="AgrB"/>
    <property type="match status" value="1"/>
</dbReference>
<reference evidence="9 10" key="1">
    <citation type="submission" date="2016-08" db="EMBL/GenBank/DDBJ databases">
        <title>A new outlook on sporulation: Clostridium algidixylanolyticum.</title>
        <authorList>
            <person name="Poppleton D.I."/>
            <person name="Gribaldo S."/>
        </authorList>
    </citation>
    <scope>NUCLEOTIDE SEQUENCE [LARGE SCALE GENOMIC DNA]</scope>
    <source>
        <strain evidence="9 10">SPL73</strain>
    </source>
</reference>
<feature type="transmembrane region" description="Helical" evidence="8">
    <location>
        <begin position="37"/>
        <end position="62"/>
    </location>
</feature>
<protein>
    <recommendedName>
        <fullName evidence="11">Accessory regulator AgrB</fullName>
    </recommendedName>
</protein>
<evidence type="ECO:0008006" key="11">
    <source>
        <dbReference type="Google" id="ProtNLM"/>
    </source>
</evidence>
<dbReference type="OrthoDB" id="9815055at2"/>
<evidence type="ECO:0000256" key="3">
    <source>
        <dbReference type="ARBA" id="ARBA00022670"/>
    </source>
</evidence>
<dbReference type="AlphaFoldDB" id="A0A419SS90"/>
<keyword evidence="3" id="KW-0645">Protease</keyword>
<evidence type="ECO:0000256" key="4">
    <source>
        <dbReference type="ARBA" id="ARBA00022692"/>
    </source>
</evidence>
<keyword evidence="10" id="KW-1185">Reference proteome</keyword>
<dbReference type="GO" id="GO:0016020">
    <property type="term" value="C:membrane"/>
    <property type="evidence" value="ECO:0007669"/>
    <property type="project" value="InterPro"/>
</dbReference>
<keyword evidence="6 8" id="KW-1133">Transmembrane helix</keyword>
<feature type="transmembrane region" description="Helical" evidence="8">
    <location>
        <begin position="99"/>
        <end position="124"/>
    </location>
</feature>
<evidence type="ECO:0000256" key="5">
    <source>
        <dbReference type="ARBA" id="ARBA00022801"/>
    </source>
</evidence>
<dbReference type="Proteomes" id="UP000284277">
    <property type="component" value="Unassembled WGS sequence"/>
</dbReference>
<dbReference type="EMBL" id="MCIA01000035">
    <property type="protein sequence ID" value="RKD28111.1"/>
    <property type="molecule type" value="Genomic_DNA"/>
</dbReference>
<keyword evidence="4 8" id="KW-0812">Transmembrane</keyword>
<evidence type="ECO:0000256" key="2">
    <source>
        <dbReference type="ARBA" id="ARBA00022654"/>
    </source>
</evidence>
<feature type="transmembrane region" description="Helical" evidence="8">
    <location>
        <begin position="168"/>
        <end position="186"/>
    </location>
</feature>
<accession>A0A419SS90</accession>
<comment type="caution">
    <text evidence="9">The sequence shown here is derived from an EMBL/GenBank/DDBJ whole genome shotgun (WGS) entry which is preliminary data.</text>
</comment>
<evidence type="ECO:0000313" key="9">
    <source>
        <dbReference type="EMBL" id="RKD28111.1"/>
    </source>
</evidence>
<keyword evidence="5" id="KW-0378">Hydrolase</keyword>
<keyword evidence="2" id="KW-0673">Quorum sensing</keyword>
<gene>
    <name evidence="9" type="ORF">BET01_11230</name>
</gene>
<feature type="transmembrane region" description="Helical" evidence="8">
    <location>
        <begin position="74"/>
        <end position="93"/>
    </location>
</feature>
<keyword evidence="1" id="KW-1003">Cell membrane</keyword>
<proteinExistence type="predicted"/>